<name>A0A7T8GK65_CALRO</name>
<dbReference type="Proteomes" id="UP000595437">
    <property type="component" value="Chromosome 21"/>
</dbReference>
<evidence type="ECO:0000313" key="3">
    <source>
        <dbReference type="Proteomes" id="UP000595437"/>
    </source>
</evidence>
<proteinExistence type="predicted"/>
<reference evidence="3" key="1">
    <citation type="submission" date="2021-01" db="EMBL/GenBank/DDBJ databases">
        <title>Caligus Genome Assembly.</title>
        <authorList>
            <person name="Gallardo-Escarate C."/>
        </authorList>
    </citation>
    <scope>NUCLEOTIDE SEQUENCE [LARGE SCALE GENOMIC DNA]</scope>
</reference>
<organism evidence="2 3">
    <name type="scientific">Caligus rogercresseyi</name>
    <name type="common">Sea louse</name>
    <dbReference type="NCBI Taxonomy" id="217165"/>
    <lineage>
        <taxon>Eukaryota</taxon>
        <taxon>Metazoa</taxon>
        <taxon>Ecdysozoa</taxon>
        <taxon>Arthropoda</taxon>
        <taxon>Crustacea</taxon>
        <taxon>Multicrustacea</taxon>
        <taxon>Hexanauplia</taxon>
        <taxon>Copepoda</taxon>
        <taxon>Siphonostomatoida</taxon>
        <taxon>Caligidae</taxon>
        <taxon>Caligus</taxon>
    </lineage>
</organism>
<accession>A0A7T8GK65</accession>
<evidence type="ECO:0000256" key="1">
    <source>
        <dbReference type="SAM" id="SignalP"/>
    </source>
</evidence>
<protein>
    <submittedName>
        <fullName evidence="2">Uncharacterized protein</fullName>
    </submittedName>
</protein>
<evidence type="ECO:0000313" key="2">
    <source>
        <dbReference type="EMBL" id="QQP31576.1"/>
    </source>
</evidence>
<feature type="chain" id="PRO_5030739539" evidence="1">
    <location>
        <begin position="22"/>
        <end position="62"/>
    </location>
</feature>
<feature type="non-terminal residue" evidence="2">
    <location>
        <position position="1"/>
    </location>
</feature>
<sequence length="62" mass="6851">CQRASWTSAMVTLEALVVTFAEEEEESLAATAAQRYFIIIHISIMRTLSNSSFTLAPKSTRA</sequence>
<keyword evidence="1" id="KW-0732">Signal</keyword>
<dbReference type="AlphaFoldDB" id="A0A7T8GK65"/>
<feature type="signal peptide" evidence="1">
    <location>
        <begin position="1"/>
        <end position="21"/>
    </location>
</feature>
<gene>
    <name evidence="2" type="ORF">FKW44_025216</name>
</gene>
<dbReference type="EMBL" id="CP045910">
    <property type="protein sequence ID" value="QQP31576.1"/>
    <property type="molecule type" value="Genomic_DNA"/>
</dbReference>
<feature type="non-terminal residue" evidence="2">
    <location>
        <position position="62"/>
    </location>
</feature>
<keyword evidence="3" id="KW-1185">Reference proteome</keyword>